<dbReference type="SUPFAM" id="SSF46689">
    <property type="entry name" value="Homeodomain-like"/>
    <property type="match status" value="2"/>
</dbReference>
<keyword evidence="3" id="KW-0804">Transcription</keyword>
<evidence type="ECO:0000256" key="3">
    <source>
        <dbReference type="ARBA" id="ARBA00023163"/>
    </source>
</evidence>
<evidence type="ECO:0000259" key="4">
    <source>
        <dbReference type="PROSITE" id="PS01124"/>
    </source>
</evidence>
<feature type="domain" description="HTH araC/xylS-type" evidence="4">
    <location>
        <begin position="166"/>
        <end position="263"/>
    </location>
</feature>
<dbReference type="Proteomes" id="UP000675781">
    <property type="component" value="Unassembled WGS sequence"/>
</dbReference>
<dbReference type="InterPro" id="IPR050204">
    <property type="entry name" value="AraC_XylS_family_regulators"/>
</dbReference>
<dbReference type="InterPro" id="IPR009057">
    <property type="entry name" value="Homeodomain-like_sf"/>
</dbReference>
<dbReference type="GO" id="GO:0043565">
    <property type="term" value="F:sequence-specific DNA binding"/>
    <property type="evidence" value="ECO:0007669"/>
    <property type="project" value="InterPro"/>
</dbReference>
<reference evidence="5" key="1">
    <citation type="submission" date="2021-04" db="EMBL/GenBank/DDBJ databases">
        <title>Genome based classification of Actinospica acidithermotolerans sp. nov., an actinobacterium isolated from an Indonesian hot spring.</title>
        <authorList>
            <person name="Kusuma A.B."/>
            <person name="Putra K.E."/>
            <person name="Nafisah S."/>
            <person name="Loh J."/>
            <person name="Nouioui I."/>
            <person name="Goodfellow M."/>
        </authorList>
    </citation>
    <scope>NUCLEOTIDE SEQUENCE</scope>
    <source>
        <strain evidence="5">CSCA 57</strain>
    </source>
</reference>
<dbReference type="Pfam" id="PF12833">
    <property type="entry name" value="HTH_18"/>
    <property type="match status" value="1"/>
</dbReference>
<keyword evidence="1" id="KW-0805">Transcription regulation</keyword>
<dbReference type="InterPro" id="IPR037923">
    <property type="entry name" value="HTH-like"/>
</dbReference>
<evidence type="ECO:0000256" key="1">
    <source>
        <dbReference type="ARBA" id="ARBA00023015"/>
    </source>
</evidence>
<dbReference type="InterPro" id="IPR003313">
    <property type="entry name" value="AraC-bd"/>
</dbReference>
<dbReference type="GO" id="GO:0003700">
    <property type="term" value="F:DNA-binding transcription factor activity"/>
    <property type="evidence" value="ECO:0007669"/>
    <property type="project" value="InterPro"/>
</dbReference>
<gene>
    <name evidence="5" type="ORF">KDL01_16850</name>
</gene>
<dbReference type="Pfam" id="PF02311">
    <property type="entry name" value="AraC_binding"/>
    <property type="match status" value="1"/>
</dbReference>
<evidence type="ECO:0000313" key="5">
    <source>
        <dbReference type="EMBL" id="MBR7834945.1"/>
    </source>
</evidence>
<protein>
    <submittedName>
        <fullName evidence="5">AraC family transcriptional regulator</fullName>
    </submittedName>
</protein>
<dbReference type="SUPFAM" id="SSF51215">
    <property type="entry name" value="Regulatory protein AraC"/>
    <property type="match status" value="1"/>
</dbReference>
<proteinExistence type="predicted"/>
<dbReference type="AlphaFoldDB" id="A0A941IN33"/>
<organism evidence="5 6">
    <name type="scientific">Actinospica durhamensis</name>
    <dbReference type="NCBI Taxonomy" id="1508375"/>
    <lineage>
        <taxon>Bacteria</taxon>
        <taxon>Bacillati</taxon>
        <taxon>Actinomycetota</taxon>
        <taxon>Actinomycetes</taxon>
        <taxon>Catenulisporales</taxon>
        <taxon>Actinospicaceae</taxon>
        <taxon>Actinospica</taxon>
    </lineage>
</organism>
<dbReference type="PROSITE" id="PS01124">
    <property type="entry name" value="HTH_ARAC_FAMILY_2"/>
    <property type="match status" value="1"/>
</dbReference>
<dbReference type="Gene3D" id="1.10.10.60">
    <property type="entry name" value="Homeodomain-like"/>
    <property type="match status" value="2"/>
</dbReference>
<dbReference type="InterPro" id="IPR018060">
    <property type="entry name" value="HTH_AraC"/>
</dbReference>
<dbReference type="PANTHER" id="PTHR46796">
    <property type="entry name" value="HTH-TYPE TRANSCRIPTIONAL ACTIVATOR RHAS-RELATED"/>
    <property type="match status" value="1"/>
</dbReference>
<dbReference type="EMBL" id="JAGSOG010000076">
    <property type="protein sequence ID" value="MBR7834945.1"/>
    <property type="molecule type" value="Genomic_DNA"/>
</dbReference>
<evidence type="ECO:0000256" key="2">
    <source>
        <dbReference type="ARBA" id="ARBA00023125"/>
    </source>
</evidence>
<accession>A0A941IN33</accession>
<comment type="caution">
    <text evidence="5">The sequence shown here is derived from an EMBL/GenBank/DDBJ whole genome shotgun (WGS) entry which is preliminary data.</text>
</comment>
<keyword evidence="2" id="KW-0238">DNA-binding</keyword>
<dbReference type="RefSeq" id="WP_212529459.1">
    <property type="nucleotide sequence ID" value="NZ_JAGSOG010000076.1"/>
</dbReference>
<evidence type="ECO:0000313" key="6">
    <source>
        <dbReference type="Proteomes" id="UP000675781"/>
    </source>
</evidence>
<dbReference type="SMART" id="SM00342">
    <property type="entry name" value="HTH_ARAC"/>
    <property type="match status" value="1"/>
</dbReference>
<sequence>MAAAHEGFRAWHPAVTGVTEVLHAHFVDHAYPMHAHASWTLLLVDDGAVRYDLDRHAHLVDSAVTLLPPHVPHNGRSATSEGFRKRVVYLDAAQLPAELIGRAVDQPVLFDAPLRRRIHLIHGALVRPGEEFEAESRLALVAERLSEHLRRRVGEGVALPDPPLARALRELLAERFRSGLTLAEAAALLHAHPAHLVRTFSREYGMSPHQYLTSLRVDHARRLLLSGMPPAEVATAAGFYDQPHLTRHFTRILGTAPGRFARSGRLEA</sequence>
<dbReference type="PANTHER" id="PTHR46796:SF2">
    <property type="entry name" value="TRANSCRIPTIONAL REGULATORY PROTEIN"/>
    <property type="match status" value="1"/>
</dbReference>
<keyword evidence="6" id="KW-1185">Reference proteome</keyword>
<name>A0A941IN33_9ACTN</name>